<sequence>MSNQSQPQTPTRRHDPNFRAPLRDILDSIGTGRHVEGTHVYDEDGHRKRVRVVQLANGLGLVDDMSTSKKEPAAKDTSNDDTASNSGTRVQADGDNARHDSETNRLQVPASNQLSERASKPDGIEQGGLAYTPI</sequence>
<dbReference type="Proteomes" id="UP001345013">
    <property type="component" value="Unassembled WGS sequence"/>
</dbReference>
<gene>
    <name evidence="2" type="ORF">LTR24_006275</name>
</gene>
<feature type="compositionally biased region" description="Basic and acidic residues" evidence="1">
    <location>
        <begin position="33"/>
        <end position="46"/>
    </location>
</feature>
<protein>
    <submittedName>
        <fullName evidence="2">Uncharacterized protein</fullName>
    </submittedName>
</protein>
<evidence type="ECO:0000313" key="3">
    <source>
        <dbReference type="Proteomes" id="UP001345013"/>
    </source>
</evidence>
<comment type="caution">
    <text evidence="2">The sequence shown here is derived from an EMBL/GenBank/DDBJ whole genome shotgun (WGS) entry which is preliminary data.</text>
</comment>
<feature type="region of interest" description="Disordered" evidence="1">
    <location>
        <begin position="1"/>
        <end position="48"/>
    </location>
</feature>
<organism evidence="2 3">
    <name type="scientific">Lithohypha guttulata</name>
    <dbReference type="NCBI Taxonomy" id="1690604"/>
    <lineage>
        <taxon>Eukaryota</taxon>
        <taxon>Fungi</taxon>
        <taxon>Dikarya</taxon>
        <taxon>Ascomycota</taxon>
        <taxon>Pezizomycotina</taxon>
        <taxon>Eurotiomycetes</taxon>
        <taxon>Chaetothyriomycetidae</taxon>
        <taxon>Chaetothyriales</taxon>
        <taxon>Trichomeriaceae</taxon>
        <taxon>Lithohypha</taxon>
    </lineage>
</organism>
<feature type="compositionally biased region" description="Polar residues" evidence="1">
    <location>
        <begin position="1"/>
        <end position="10"/>
    </location>
</feature>
<feature type="compositionally biased region" description="Basic and acidic residues" evidence="1">
    <location>
        <begin position="12"/>
        <end position="26"/>
    </location>
</feature>
<name>A0ABR0K6F9_9EURO</name>
<feature type="region of interest" description="Disordered" evidence="1">
    <location>
        <begin position="62"/>
        <end position="134"/>
    </location>
</feature>
<keyword evidence="3" id="KW-1185">Reference proteome</keyword>
<accession>A0ABR0K6F9</accession>
<dbReference type="EMBL" id="JAVRRG010000079">
    <property type="protein sequence ID" value="KAK5089362.1"/>
    <property type="molecule type" value="Genomic_DNA"/>
</dbReference>
<evidence type="ECO:0000313" key="2">
    <source>
        <dbReference type="EMBL" id="KAK5089362.1"/>
    </source>
</evidence>
<reference evidence="2 3" key="1">
    <citation type="submission" date="2023-08" db="EMBL/GenBank/DDBJ databases">
        <title>Black Yeasts Isolated from many extreme environments.</title>
        <authorList>
            <person name="Coleine C."/>
            <person name="Stajich J.E."/>
            <person name="Selbmann L."/>
        </authorList>
    </citation>
    <scope>NUCLEOTIDE SEQUENCE [LARGE SCALE GENOMIC DNA]</scope>
    <source>
        <strain evidence="2 3">CCFEE 5885</strain>
    </source>
</reference>
<feature type="compositionally biased region" description="Polar residues" evidence="1">
    <location>
        <begin position="80"/>
        <end position="89"/>
    </location>
</feature>
<feature type="compositionally biased region" description="Basic and acidic residues" evidence="1">
    <location>
        <begin position="66"/>
        <end position="78"/>
    </location>
</feature>
<proteinExistence type="predicted"/>
<evidence type="ECO:0000256" key="1">
    <source>
        <dbReference type="SAM" id="MobiDB-lite"/>
    </source>
</evidence>
<feature type="compositionally biased region" description="Polar residues" evidence="1">
    <location>
        <begin position="104"/>
        <end position="116"/>
    </location>
</feature>